<dbReference type="Proteomes" id="UP000181790">
    <property type="component" value="Unassembled WGS sequence"/>
</dbReference>
<gene>
    <name evidence="1" type="ORF">BLX24_06520</name>
</gene>
<organism evidence="1 2">
    <name type="scientific">Arsenicibacter rosenii</name>
    <dbReference type="NCBI Taxonomy" id="1750698"/>
    <lineage>
        <taxon>Bacteria</taxon>
        <taxon>Pseudomonadati</taxon>
        <taxon>Bacteroidota</taxon>
        <taxon>Cytophagia</taxon>
        <taxon>Cytophagales</taxon>
        <taxon>Spirosomataceae</taxon>
        <taxon>Arsenicibacter</taxon>
    </lineage>
</organism>
<dbReference type="RefSeq" id="WP_071502264.1">
    <property type="nucleotide sequence ID" value="NZ_MORL01000002.1"/>
</dbReference>
<keyword evidence="2" id="KW-1185">Reference proteome</keyword>
<evidence type="ECO:0000313" key="1">
    <source>
        <dbReference type="EMBL" id="OIN60469.1"/>
    </source>
</evidence>
<dbReference type="AlphaFoldDB" id="A0A1S2VNX6"/>
<dbReference type="EMBL" id="MORL01000002">
    <property type="protein sequence ID" value="OIN60469.1"/>
    <property type="molecule type" value="Genomic_DNA"/>
</dbReference>
<proteinExistence type="predicted"/>
<evidence type="ECO:0000313" key="2">
    <source>
        <dbReference type="Proteomes" id="UP000181790"/>
    </source>
</evidence>
<sequence length="208" mass="23719">MDVLAKYLPAASVSYCLNLWQHYAFQLKIARTRKTKLGDFRAPGRGQLQISVNADLNPFAFLITYIHEVAHADVYVSHTPRQLRTMKPHGPAWQQAFQRLMQPVLTEEVFPDAILEPLRVYMQAPAATSQASPALVHALRQADPVRHNELKPNDRLLALRDLAEGELFQFREKTYQRGTLRRTRVVCKEISSSKSYAILAHALVEKCE</sequence>
<accession>A0A1S2VNX6</accession>
<dbReference type="OrthoDB" id="267364at2"/>
<reference evidence="1 2" key="1">
    <citation type="submission" date="2016-10" db="EMBL/GenBank/DDBJ databases">
        <title>Arsenicibacter rosenii gen. nov., sp. nov., an efficient arsenic-methylating bacterium isolated from an arsenic-contaminated paddy soil.</title>
        <authorList>
            <person name="Huang K."/>
        </authorList>
    </citation>
    <scope>NUCLEOTIDE SEQUENCE [LARGE SCALE GENOMIC DNA]</scope>
    <source>
        <strain evidence="1 2">SM-1</strain>
    </source>
</reference>
<name>A0A1S2VNX6_9BACT</name>
<protein>
    <submittedName>
        <fullName evidence="1">SprT domain-containing protein</fullName>
    </submittedName>
</protein>
<comment type="caution">
    <text evidence="1">The sequence shown here is derived from an EMBL/GenBank/DDBJ whole genome shotgun (WGS) entry which is preliminary data.</text>
</comment>